<organism evidence="3 4">
    <name type="scientific">Rugamonas rubra</name>
    <dbReference type="NCBI Taxonomy" id="758825"/>
    <lineage>
        <taxon>Bacteria</taxon>
        <taxon>Pseudomonadati</taxon>
        <taxon>Pseudomonadota</taxon>
        <taxon>Betaproteobacteria</taxon>
        <taxon>Burkholderiales</taxon>
        <taxon>Oxalobacteraceae</taxon>
        <taxon>Telluria group</taxon>
        <taxon>Rugamonas</taxon>
    </lineage>
</organism>
<dbReference type="Proteomes" id="UP000199470">
    <property type="component" value="Unassembled WGS sequence"/>
</dbReference>
<dbReference type="STRING" id="758825.SAMN02982985_03487"/>
<dbReference type="EMBL" id="FOTW01000016">
    <property type="protein sequence ID" value="SFM28135.1"/>
    <property type="molecule type" value="Genomic_DNA"/>
</dbReference>
<feature type="coiled-coil region" evidence="1">
    <location>
        <begin position="374"/>
        <end position="462"/>
    </location>
</feature>
<dbReference type="AlphaFoldDB" id="A0A1I4PKT2"/>
<dbReference type="RefSeq" id="WP_093388965.1">
    <property type="nucleotide sequence ID" value="NZ_FOTW01000016.1"/>
</dbReference>
<reference evidence="3 4" key="1">
    <citation type="submission" date="2016-10" db="EMBL/GenBank/DDBJ databases">
        <authorList>
            <person name="de Groot N.N."/>
        </authorList>
    </citation>
    <scope>NUCLEOTIDE SEQUENCE [LARGE SCALE GENOMIC DNA]</scope>
    <source>
        <strain evidence="3 4">ATCC 43154</strain>
    </source>
</reference>
<evidence type="ECO:0000313" key="4">
    <source>
        <dbReference type="Proteomes" id="UP000199470"/>
    </source>
</evidence>
<evidence type="ECO:0000313" key="3">
    <source>
        <dbReference type="EMBL" id="SFM28135.1"/>
    </source>
</evidence>
<sequence length="466" mass="52706">MTLNPRFLKTLALLLPLLLAGCQTTMQRIADCKVGDWNMIGHKDGAAGENQNFAERKDFCADYETDKAKTDSAGNYLSGWVQGNWDFWSGRGVADGRLALPVSQFEARLASDEVRKNNTPLNRPAYESGWNIGNGEYWNGLGKRDGTAGLPLSSQTDKARNIAQDKQIRFDEPSYASGWQTGNRTFWQDAGFSDARNGLPDSELKGRAAKARGAGVQVLEDAYRGAWNAELVNYWRNLGTQDAVSGKEFGMRRAEAKQKGLKILESDYRAAWEERLAVYWRQAGTDDGYGKPFQLEERIANAARNGVFVIGRSRALYTEAWDAQNARYCTVENAFEFGRANSGMAVEVCQGPLRDRLKHAYASGQDYNNAAARHARAAADANELHGRLDDLQRRLGRLEREIRAELERKDRVVNDDTKRQDRRRELDRRDLIDAINHTERMAIDAGRQADRLEREMQRLRREIFLN</sequence>
<keyword evidence="4" id="KW-1185">Reference proteome</keyword>
<keyword evidence="2" id="KW-0732">Signal</keyword>
<accession>A0A1I4PKT2</accession>
<evidence type="ECO:0000256" key="1">
    <source>
        <dbReference type="SAM" id="Coils"/>
    </source>
</evidence>
<dbReference type="InterPro" id="IPR021242">
    <property type="entry name" value="DUF2799"/>
</dbReference>
<dbReference type="OrthoDB" id="8771323at2"/>
<protein>
    <recommendedName>
        <fullName evidence="5">DUF2799 domain-containing protein</fullName>
    </recommendedName>
</protein>
<keyword evidence="1" id="KW-0175">Coiled coil</keyword>
<name>A0A1I4PKT2_9BURK</name>
<evidence type="ECO:0000256" key="2">
    <source>
        <dbReference type="SAM" id="SignalP"/>
    </source>
</evidence>
<feature type="chain" id="PRO_5011624559" description="DUF2799 domain-containing protein" evidence="2">
    <location>
        <begin position="21"/>
        <end position="466"/>
    </location>
</feature>
<proteinExistence type="predicted"/>
<feature type="signal peptide" evidence="2">
    <location>
        <begin position="1"/>
        <end position="20"/>
    </location>
</feature>
<dbReference type="Pfam" id="PF10973">
    <property type="entry name" value="DUF2799"/>
    <property type="match status" value="1"/>
</dbReference>
<evidence type="ECO:0008006" key="5">
    <source>
        <dbReference type="Google" id="ProtNLM"/>
    </source>
</evidence>
<dbReference type="PROSITE" id="PS51257">
    <property type="entry name" value="PROKAR_LIPOPROTEIN"/>
    <property type="match status" value="1"/>
</dbReference>
<gene>
    <name evidence="3" type="ORF">SAMN02982985_03487</name>
</gene>